<evidence type="ECO:0008006" key="3">
    <source>
        <dbReference type="Google" id="ProtNLM"/>
    </source>
</evidence>
<dbReference type="AlphaFoldDB" id="N9E3G9"/>
<evidence type="ECO:0000313" key="2">
    <source>
        <dbReference type="Proteomes" id="UP000018417"/>
    </source>
</evidence>
<dbReference type="InterPro" id="IPR036188">
    <property type="entry name" value="FAD/NAD-bd_sf"/>
</dbReference>
<dbReference type="PANTHER" id="PTHR42877">
    <property type="entry name" value="L-ORNITHINE N(5)-MONOOXYGENASE-RELATED"/>
    <property type="match status" value="1"/>
</dbReference>
<dbReference type="Pfam" id="PF13738">
    <property type="entry name" value="Pyr_redox_3"/>
    <property type="match status" value="1"/>
</dbReference>
<evidence type="ECO:0000313" key="1">
    <source>
        <dbReference type="EMBL" id="ENW04702.1"/>
    </source>
</evidence>
<organism evidence="1 2">
    <name type="scientific">Acinetobacter beijerinckii ANC 3835</name>
    <dbReference type="NCBI Taxonomy" id="1217649"/>
    <lineage>
        <taxon>Bacteria</taxon>
        <taxon>Pseudomonadati</taxon>
        <taxon>Pseudomonadota</taxon>
        <taxon>Gammaproteobacteria</taxon>
        <taxon>Moraxellales</taxon>
        <taxon>Moraxellaceae</taxon>
        <taxon>Acinetobacter</taxon>
    </lineage>
</organism>
<gene>
    <name evidence="1" type="ORF">F934_01433</name>
</gene>
<dbReference type="RefSeq" id="WP_005053444.1">
    <property type="nucleotide sequence ID" value="NZ_KB849759.1"/>
</dbReference>
<dbReference type="OrthoDB" id="312624at2"/>
<dbReference type="InterPro" id="IPR051209">
    <property type="entry name" value="FAD-bind_Monooxygenase_sf"/>
</dbReference>
<proteinExistence type="predicted"/>
<comment type="caution">
    <text evidence="1">The sequence shown here is derived from an EMBL/GenBank/DDBJ whole genome shotgun (WGS) entry which is preliminary data.</text>
</comment>
<protein>
    <recommendedName>
        <fullName evidence="3">FAD/NAD(P)-binding domain-containing protein</fullName>
    </recommendedName>
</protein>
<dbReference type="PRINTS" id="PR00368">
    <property type="entry name" value="FADPNR"/>
</dbReference>
<accession>N9E3G9</accession>
<dbReference type="Gene3D" id="3.50.50.60">
    <property type="entry name" value="FAD/NAD(P)-binding domain"/>
    <property type="match status" value="2"/>
</dbReference>
<dbReference type="HOGENOM" id="CLU_006937_7_1_6"/>
<dbReference type="EMBL" id="APQK01000012">
    <property type="protein sequence ID" value="ENW04702.1"/>
    <property type="molecule type" value="Genomic_DNA"/>
</dbReference>
<dbReference type="PATRIC" id="fig|1217649.3.peg.1369"/>
<sequence>MAKIEKFHVVIIGAGFAGIGAAIKLKQAGFTDFVVLEKADEIGGVWRANTYPGCACDVPSALYSYSFAPNPQWSRVFAQRQEIKTYIQNVAQQFDVKKYVRFGYEMLESAWDDQAKHWVVKTNQGLIHARFAIMAGGPMHQPVLPKIKGLETFKGTQFHSAEWNHDFDLNGKKVAVVGAGASAIQFVPEIQAQVEKLTLLQRTPQWVLPKMDQSLPKLAQALFKVLPVTQRLTRYGVYGVFESLNSSMHHPKLVSQIERLAKLNIRLGVKDPALREKLLPDFTIGCKRVLQSNQWYPALAKSNVEVLRCGVEEVRGNTLIASDGTEREVDAIIFGTGFEVSNPPIAKQIRNKHGKTMDEVWQGSAKGYLGTVVEGCPNAFVMFGPNIAVSSSALIIIEAQLAYILDMLKKVQAQQIETVEIRAEVLEQYNDEIQEALKNTVWNTGGCSSYFIDLNGRNSTLWPWTTFEMRSRLAYCDLNDYLLGFADAETKKKAS</sequence>
<dbReference type="SUPFAM" id="SSF51905">
    <property type="entry name" value="FAD/NAD(P)-binding domain"/>
    <property type="match status" value="2"/>
</dbReference>
<dbReference type="Proteomes" id="UP000018417">
    <property type="component" value="Unassembled WGS sequence"/>
</dbReference>
<name>N9E3G9_9GAMM</name>
<dbReference type="PRINTS" id="PR00411">
    <property type="entry name" value="PNDRDTASEI"/>
</dbReference>
<dbReference type="PANTHER" id="PTHR42877:SF4">
    <property type="entry name" value="FAD_NAD(P)-BINDING DOMAIN-CONTAINING PROTEIN-RELATED"/>
    <property type="match status" value="1"/>
</dbReference>
<reference evidence="1 2" key="1">
    <citation type="submission" date="2013-02" db="EMBL/GenBank/DDBJ databases">
        <title>The Genome Sequence of Acinetobacter beijerinckii ANC 3835.</title>
        <authorList>
            <consortium name="The Broad Institute Genome Sequencing Platform"/>
            <consortium name="The Broad Institute Genome Sequencing Center for Infectious Disease"/>
            <person name="Cerqueira G."/>
            <person name="Feldgarden M."/>
            <person name="Courvalin P."/>
            <person name="Perichon B."/>
            <person name="Grillot-Courvalin C."/>
            <person name="Clermont D."/>
            <person name="Rocha E."/>
            <person name="Yoon E.-J."/>
            <person name="Nemec A."/>
            <person name="Walker B."/>
            <person name="Young S.K."/>
            <person name="Zeng Q."/>
            <person name="Gargeya S."/>
            <person name="Fitzgerald M."/>
            <person name="Haas B."/>
            <person name="Abouelleil A."/>
            <person name="Alvarado L."/>
            <person name="Arachchi H.M."/>
            <person name="Berlin A.M."/>
            <person name="Chapman S.B."/>
            <person name="Dewar J."/>
            <person name="Goldberg J."/>
            <person name="Griggs A."/>
            <person name="Gujja S."/>
            <person name="Hansen M."/>
            <person name="Howarth C."/>
            <person name="Imamovic A."/>
            <person name="Larimer J."/>
            <person name="McCowan C."/>
            <person name="Murphy C."/>
            <person name="Neiman D."/>
            <person name="Pearson M."/>
            <person name="Priest M."/>
            <person name="Roberts A."/>
            <person name="Saif S."/>
            <person name="Shea T."/>
            <person name="Sisk P."/>
            <person name="Sykes S."/>
            <person name="Wortman J."/>
            <person name="Nusbaum C."/>
            <person name="Birren B."/>
        </authorList>
    </citation>
    <scope>NUCLEOTIDE SEQUENCE [LARGE SCALE GENOMIC DNA]</scope>
    <source>
        <strain evidence="1 2">ANC 3835</strain>
    </source>
</reference>